<proteinExistence type="predicted"/>
<name>A0A431UPF0_9BACI</name>
<gene>
    <name evidence="1" type="ORF">EKG35_13310</name>
</gene>
<reference evidence="1 2" key="1">
    <citation type="submission" date="2018-12" db="EMBL/GenBank/DDBJ databases">
        <authorList>
            <person name="Yu L."/>
        </authorList>
    </citation>
    <scope>NUCLEOTIDE SEQUENCE [LARGE SCALE GENOMIC DNA]</scope>
    <source>
        <strain evidence="1 2">S5H2222</strain>
    </source>
</reference>
<keyword evidence="2" id="KW-1185">Reference proteome</keyword>
<dbReference type="InterPro" id="IPR022555">
    <property type="entry name" value="DUF2577"/>
</dbReference>
<protein>
    <submittedName>
        <fullName evidence="1">DUF2577 domain-containing protein</fullName>
    </submittedName>
</protein>
<evidence type="ECO:0000313" key="1">
    <source>
        <dbReference type="EMBL" id="RTQ91638.1"/>
    </source>
</evidence>
<sequence>MNDFLNIIKKVAINSMNAQKLTTVVYGIVIDVNPLKVQIDQKLVLEKEHLKLTRNVKDFTVEATMNGSKQNYTVHNSLKKGDKVTMIRVHGGQQYIIVDKE</sequence>
<dbReference type="OrthoDB" id="95576at2"/>
<dbReference type="Proteomes" id="UP000276349">
    <property type="component" value="Unassembled WGS sequence"/>
</dbReference>
<dbReference type="Pfam" id="PF10844">
    <property type="entry name" value="DUF2577"/>
    <property type="match status" value="1"/>
</dbReference>
<comment type="caution">
    <text evidence="1">The sequence shown here is derived from an EMBL/GenBank/DDBJ whole genome shotgun (WGS) entry which is preliminary data.</text>
</comment>
<organism evidence="1 2">
    <name type="scientific">Lysinibacillus telephonicus</name>
    <dbReference type="NCBI Taxonomy" id="1714840"/>
    <lineage>
        <taxon>Bacteria</taxon>
        <taxon>Bacillati</taxon>
        <taxon>Bacillota</taxon>
        <taxon>Bacilli</taxon>
        <taxon>Bacillales</taxon>
        <taxon>Bacillaceae</taxon>
        <taxon>Lysinibacillus</taxon>
    </lineage>
</organism>
<evidence type="ECO:0000313" key="2">
    <source>
        <dbReference type="Proteomes" id="UP000276349"/>
    </source>
</evidence>
<accession>A0A431UPF0</accession>
<dbReference type="RefSeq" id="WP_126295043.1">
    <property type="nucleotide sequence ID" value="NZ_CP155468.1"/>
</dbReference>
<dbReference type="EMBL" id="RXNR01000039">
    <property type="protein sequence ID" value="RTQ91638.1"/>
    <property type="molecule type" value="Genomic_DNA"/>
</dbReference>
<dbReference type="AlphaFoldDB" id="A0A431UPF0"/>